<comment type="caution">
    <text evidence="1">The sequence shown here is derived from an EMBL/GenBank/DDBJ whole genome shotgun (WGS) entry which is preliminary data.</text>
</comment>
<evidence type="ECO:0000313" key="1">
    <source>
        <dbReference type="EMBL" id="KXA08554.1"/>
    </source>
</evidence>
<organism evidence="1 2">
    <name type="scientific">Clostridium perfringens</name>
    <dbReference type="NCBI Taxonomy" id="1502"/>
    <lineage>
        <taxon>Bacteria</taxon>
        <taxon>Bacillati</taxon>
        <taxon>Bacillota</taxon>
        <taxon>Clostridia</taxon>
        <taxon>Eubacteriales</taxon>
        <taxon>Clostridiaceae</taxon>
        <taxon>Clostridium</taxon>
    </lineage>
</organism>
<protein>
    <submittedName>
        <fullName evidence="1">Uncharacterized protein</fullName>
    </submittedName>
</protein>
<sequence length="1181" mass="136794">MEYRDIISLNKSFQYSINLQYDIDNLDKVKGYIPTKQSIRILKEYLTSIMLDSTDKTTVLIGPYGKGKSHLALVLMALISSENKSIINDLVKKIRVIDEETADLIKALTKNKTRFLPLIINSNNQDLQQSFLMSLKQAIEKYGLEEIELNTYFTSVIDLINLWKKSYKDTLNILEKELSKFNITVDQFIKELESYSSSAYQIFVNIYPIISSGVEYNPMLNTDVVKIIEEFNYKICEQYGYKGIFIVFDEFSKFIEASTDRNNAKDMKVLQDIAELCNRTKENQIHLACITHKSINEYISKIPSNKIDMWRAIEGRFKEIYFTTSSKQNYELIGNTIISDKEKIKSIINKNNELLEVYERGFYMFKGLYNFESYKNNIAINAFPLNPITVFVLPSISEKVAQNERTLFTFLSKRGSNTLSDFLSKNEVGNLLEIDVLYNYFEELFKKEIFNEKIREVWMKCDAALKKSESLDEEKIIKGLAIIKIIDAEEVLSSTKVTLKSAFLNLDVDFTVDNLVTKGILIKRKSNNTLDFMPGIKIDINQKINDVINTRFRNINLAEELEKIETLGYITAKKYNDEYSMTRFFRHKFMTLDELLTYSDINELISQENSDGIILNVIEKNYENLQNFIGNISKYNYATNLILNVPKKPIGFENDVLELLSVRYLKEDEELLKENEILSEYLDILEEDLLDIIKNNIAKVFDIETGESDIYWQGDILNVNSIGDLNRKISKICENIYNCTPKINNEMINKRKISSIILKARNKIIDGILSGNLDFTGNGPEVTIARATLTNKGLFTDSEVDKDIDLVLQVLKKELIDSEGKKKSFKDIYEILEGTSHGFGMRKGIIPIYLTVVLSGFKDEIILYTGERTLKEVPLNSNTINNINENPNMYFIEIDKGTKEKDEYFLELEKLFEASNIIKTNKYERVVYAMQDWIKALDKFTRIHELKFNSNEKIDRDIVKLRKELLKYDINIRSFIFVDLPKICGTEDLYEALKRLNEIKYYLDNRCIKVKYELSNITKNKLTLDYNGSLSQSIKLWINSLQQYKKDYLYDVVTNKLIEYGKELSTNNEEIIIDQLSVILTGLTIGDWNDTTIKSYLETLDTCLEKIKDLEEVKEEENSDVITLVSNANGTKHEKIFKKTDISVLGNTLINQLEETIEEYGSSITDDEKRTILIGLLEKFI</sequence>
<dbReference type="Proteomes" id="UP000070646">
    <property type="component" value="Unassembled WGS sequence"/>
</dbReference>
<dbReference type="EMBL" id="LRPU01000138">
    <property type="protein sequence ID" value="KXA08554.1"/>
    <property type="molecule type" value="Genomic_DNA"/>
</dbReference>
<proteinExistence type="predicted"/>
<name>A0A133MWX6_CLOPF</name>
<dbReference type="PATRIC" id="fig|1502.174.peg.2363"/>
<dbReference type="AlphaFoldDB" id="A0A133MWX6"/>
<reference evidence="1 2" key="1">
    <citation type="submission" date="2016-01" db="EMBL/GenBank/DDBJ databases">
        <authorList>
            <person name="Oliw E.H."/>
        </authorList>
    </citation>
    <scope>NUCLEOTIDE SEQUENCE [LARGE SCALE GENOMIC DNA]</scope>
    <source>
        <strain evidence="1 2">MJR7757A</strain>
    </source>
</reference>
<evidence type="ECO:0000313" key="2">
    <source>
        <dbReference type="Proteomes" id="UP000070646"/>
    </source>
</evidence>
<accession>A0A133MWX6</accession>
<gene>
    <name evidence="1" type="ORF">HMPREF3222_02349</name>
</gene>
<dbReference type="RefSeq" id="WP_060796303.1">
    <property type="nucleotide sequence ID" value="NZ_JBBVGA010000330.1"/>
</dbReference>